<evidence type="ECO:0000259" key="3">
    <source>
        <dbReference type="PROSITE" id="PS50887"/>
    </source>
</evidence>
<dbReference type="Pfam" id="PF00990">
    <property type="entry name" value="GGDEF"/>
    <property type="match status" value="1"/>
</dbReference>
<dbReference type="Pfam" id="PF13682">
    <property type="entry name" value="CZB"/>
    <property type="match status" value="1"/>
</dbReference>
<dbReference type="EMBL" id="LWQT01000040">
    <property type="protein sequence ID" value="OAN53148.1"/>
    <property type="molecule type" value="Genomic_DNA"/>
</dbReference>
<accession>A0A178MTQ1</accession>
<dbReference type="PANTHER" id="PTHR45138">
    <property type="entry name" value="REGULATORY COMPONENTS OF SENSORY TRANSDUCTION SYSTEM"/>
    <property type="match status" value="1"/>
</dbReference>
<gene>
    <name evidence="4" type="ORF">A6A04_14420</name>
</gene>
<dbReference type="InterPro" id="IPR025991">
    <property type="entry name" value="Chemoreceptor_zinc-bind_dom"/>
</dbReference>
<dbReference type="Proteomes" id="UP000078428">
    <property type="component" value="Unassembled WGS sequence"/>
</dbReference>
<dbReference type="Gene3D" id="1.20.120.30">
    <property type="entry name" value="Aspartate receptor, ligand-binding domain"/>
    <property type="match status" value="1"/>
</dbReference>
<evidence type="ECO:0000256" key="1">
    <source>
        <dbReference type="ARBA" id="ARBA00012528"/>
    </source>
</evidence>
<dbReference type="InterPro" id="IPR029787">
    <property type="entry name" value="Nucleotide_cyclase"/>
</dbReference>
<dbReference type="GO" id="GO:0005886">
    <property type="term" value="C:plasma membrane"/>
    <property type="evidence" value="ECO:0007669"/>
    <property type="project" value="TreeGrafter"/>
</dbReference>
<dbReference type="InterPro" id="IPR050469">
    <property type="entry name" value="Diguanylate_Cyclase"/>
</dbReference>
<dbReference type="NCBIfam" id="NF007380">
    <property type="entry name" value="PRK09894.1"/>
    <property type="match status" value="1"/>
</dbReference>
<dbReference type="FunFam" id="3.30.70.270:FF:000001">
    <property type="entry name" value="Diguanylate cyclase domain protein"/>
    <property type="match status" value="1"/>
</dbReference>
<keyword evidence="5" id="KW-1185">Reference proteome</keyword>
<dbReference type="NCBIfam" id="TIGR00254">
    <property type="entry name" value="GGDEF"/>
    <property type="match status" value="1"/>
</dbReference>
<reference evidence="4 5" key="1">
    <citation type="submission" date="2016-04" db="EMBL/GenBank/DDBJ databases">
        <title>Draft genome sequence of freshwater magnetotactic bacteria Magnetospirillum marisnigri SP-1 and Magnetospirillum moscoviense BB-1.</title>
        <authorList>
            <person name="Koziaeva V."/>
            <person name="Dziuba M.V."/>
            <person name="Ivanov T.M."/>
            <person name="Kuznetsov B."/>
            <person name="Grouzdev D.S."/>
        </authorList>
    </citation>
    <scope>NUCLEOTIDE SEQUENCE [LARGE SCALE GENOMIC DNA]</scope>
    <source>
        <strain evidence="4 5">SP-1</strain>
    </source>
</reference>
<dbReference type="SMART" id="SM00267">
    <property type="entry name" value="GGDEF"/>
    <property type="match status" value="1"/>
</dbReference>
<organism evidence="4 5">
    <name type="scientific">Paramagnetospirillum marisnigri</name>
    <dbReference type="NCBI Taxonomy" id="1285242"/>
    <lineage>
        <taxon>Bacteria</taxon>
        <taxon>Pseudomonadati</taxon>
        <taxon>Pseudomonadota</taxon>
        <taxon>Alphaproteobacteria</taxon>
        <taxon>Rhodospirillales</taxon>
        <taxon>Magnetospirillaceae</taxon>
        <taxon>Paramagnetospirillum</taxon>
    </lineage>
</organism>
<dbReference type="AlphaFoldDB" id="A0A178MTQ1"/>
<protein>
    <recommendedName>
        <fullName evidence="1">diguanylate cyclase</fullName>
        <ecNumber evidence="1">2.7.7.65</ecNumber>
    </recommendedName>
</protein>
<dbReference type="CDD" id="cd01949">
    <property type="entry name" value="GGDEF"/>
    <property type="match status" value="1"/>
</dbReference>
<dbReference type="SUPFAM" id="SSF55073">
    <property type="entry name" value="Nucleotide cyclase"/>
    <property type="match status" value="1"/>
</dbReference>
<dbReference type="InterPro" id="IPR000160">
    <property type="entry name" value="GGDEF_dom"/>
</dbReference>
<dbReference type="Gene3D" id="3.30.70.270">
    <property type="match status" value="1"/>
</dbReference>
<dbReference type="GO" id="GO:1902201">
    <property type="term" value="P:negative regulation of bacterial-type flagellum-dependent cell motility"/>
    <property type="evidence" value="ECO:0007669"/>
    <property type="project" value="TreeGrafter"/>
</dbReference>
<dbReference type="RefSeq" id="WP_068490290.1">
    <property type="nucleotide sequence ID" value="NZ_LWQT01000040.1"/>
</dbReference>
<dbReference type="OrthoDB" id="9812260at2"/>
<comment type="catalytic activity">
    <reaction evidence="2">
        <text>2 GTP = 3',3'-c-di-GMP + 2 diphosphate</text>
        <dbReference type="Rhea" id="RHEA:24898"/>
        <dbReference type="ChEBI" id="CHEBI:33019"/>
        <dbReference type="ChEBI" id="CHEBI:37565"/>
        <dbReference type="ChEBI" id="CHEBI:58805"/>
        <dbReference type="EC" id="2.7.7.65"/>
    </reaction>
</comment>
<name>A0A178MTQ1_9PROT</name>
<evidence type="ECO:0000313" key="4">
    <source>
        <dbReference type="EMBL" id="OAN53148.1"/>
    </source>
</evidence>
<evidence type="ECO:0000313" key="5">
    <source>
        <dbReference type="Proteomes" id="UP000078428"/>
    </source>
</evidence>
<proteinExistence type="predicted"/>
<dbReference type="STRING" id="1285242.A6A04_14420"/>
<dbReference type="PANTHER" id="PTHR45138:SF9">
    <property type="entry name" value="DIGUANYLATE CYCLASE DGCM-RELATED"/>
    <property type="match status" value="1"/>
</dbReference>
<sequence>MSLPHAEAIPHLNAEKVFAGLSDYQRALSSHMDWLRNWYSAVLNSDDAPVPSSDLADCAFTQWLNGADSSLIGGFAGFADLGAMHAEVHETAERITARVQAGQTVTTSDYETMMALVLAFGTAAQNLEREVWRTLATVDPLTGLGNRQTMMTQLIGERDRAIRLGQPCCIGLADIDHFKRINDTFGHSTGDRVLRAVAECLRGAVRPYDILYRFGGEEFLVCLPAASLEAGGLVLERMRAAVEGLAIEDKAGRPVHVTATFGITLLSADLSVEESLDQADTALYQGKVNGRNQVSVFSQNEEPSGS</sequence>
<dbReference type="GO" id="GO:0052621">
    <property type="term" value="F:diguanylate cyclase activity"/>
    <property type="evidence" value="ECO:0007669"/>
    <property type="project" value="UniProtKB-EC"/>
</dbReference>
<dbReference type="EC" id="2.7.7.65" evidence="1"/>
<dbReference type="InterPro" id="IPR043128">
    <property type="entry name" value="Rev_trsase/Diguanyl_cyclase"/>
</dbReference>
<dbReference type="PROSITE" id="PS50887">
    <property type="entry name" value="GGDEF"/>
    <property type="match status" value="1"/>
</dbReference>
<evidence type="ECO:0000256" key="2">
    <source>
        <dbReference type="ARBA" id="ARBA00034247"/>
    </source>
</evidence>
<feature type="domain" description="GGDEF" evidence="3">
    <location>
        <begin position="166"/>
        <end position="299"/>
    </location>
</feature>
<comment type="caution">
    <text evidence="4">The sequence shown here is derived from an EMBL/GenBank/DDBJ whole genome shotgun (WGS) entry which is preliminary data.</text>
</comment>
<dbReference type="GO" id="GO:0043709">
    <property type="term" value="P:cell adhesion involved in single-species biofilm formation"/>
    <property type="evidence" value="ECO:0007669"/>
    <property type="project" value="TreeGrafter"/>
</dbReference>